<organism evidence="7 8">
    <name type="scientific">Paenibacillus chungangensis</name>
    <dbReference type="NCBI Taxonomy" id="696535"/>
    <lineage>
        <taxon>Bacteria</taxon>
        <taxon>Bacillati</taxon>
        <taxon>Bacillota</taxon>
        <taxon>Bacilli</taxon>
        <taxon>Bacillales</taxon>
        <taxon>Paenibacillaceae</taxon>
        <taxon>Paenibacillus</taxon>
    </lineage>
</organism>
<feature type="modified residue" description="4-aspartylphosphate" evidence="4">
    <location>
        <position position="57"/>
    </location>
</feature>
<keyword evidence="2" id="KW-0238">DNA-binding</keyword>
<dbReference type="InterPro" id="IPR018060">
    <property type="entry name" value="HTH_AraC"/>
</dbReference>
<dbReference type="Pfam" id="PF00072">
    <property type="entry name" value="Response_reg"/>
    <property type="match status" value="1"/>
</dbReference>
<dbReference type="InterPro" id="IPR001789">
    <property type="entry name" value="Sig_transdc_resp-reg_receiver"/>
</dbReference>
<keyword evidence="3" id="KW-0804">Transcription</keyword>
<evidence type="ECO:0000256" key="3">
    <source>
        <dbReference type="ARBA" id="ARBA00023163"/>
    </source>
</evidence>
<dbReference type="PANTHER" id="PTHR43280">
    <property type="entry name" value="ARAC-FAMILY TRANSCRIPTIONAL REGULATOR"/>
    <property type="match status" value="1"/>
</dbReference>
<dbReference type="InterPro" id="IPR011006">
    <property type="entry name" value="CheY-like_superfamily"/>
</dbReference>
<dbReference type="SUPFAM" id="SSF46689">
    <property type="entry name" value="Homeodomain-like"/>
    <property type="match status" value="2"/>
</dbReference>
<dbReference type="CDD" id="cd17536">
    <property type="entry name" value="REC_YesN-like"/>
    <property type="match status" value="1"/>
</dbReference>
<keyword evidence="1" id="KW-0805">Transcription regulation</keyword>
<protein>
    <submittedName>
        <fullName evidence="7">Helix-turn-helix domain-containing protein</fullName>
    </submittedName>
</protein>
<evidence type="ECO:0000256" key="4">
    <source>
        <dbReference type="PROSITE-ProRule" id="PRU00169"/>
    </source>
</evidence>
<dbReference type="InterPro" id="IPR009057">
    <property type="entry name" value="Homeodomain-like_sf"/>
</dbReference>
<evidence type="ECO:0000313" key="7">
    <source>
        <dbReference type="EMBL" id="MFD0960766.1"/>
    </source>
</evidence>
<dbReference type="SUPFAM" id="SSF52172">
    <property type="entry name" value="CheY-like"/>
    <property type="match status" value="1"/>
</dbReference>
<dbReference type="SMART" id="SM00448">
    <property type="entry name" value="REC"/>
    <property type="match status" value="1"/>
</dbReference>
<keyword evidence="8" id="KW-1185">Reference proteome</keyword>
<dbReference type="InterPro" id="IPR018062">
    <property type="entry name" value="HTH_AraC-typ_CS"/>
</dbReference>
<evidence type="ECO:0000259" key="5">
    <source>
        <dbReference type="PROSITE" id="PS01124"/>
    </source>
</evidence>
<evidence type="ECO:0000256" key="2">
    <source>
        <dbReference type="ARBA" id="ARBA00023125"/>
    </source>
</evidence>
<evidence type="ECO:0000256" key="1">
    <source>
        <dbReference type="ARBA" id="ARBA00023015"/>
    </source>
</evidence>
<dbReference type="PROSITE" id="PS01124">
    <property type="entry name" value="HTH_ARAC_FAMILY_2"/>
    <property type="match status" value="1"/>
</dbReference>
<gene>
    <name evidence="7" type="ORF">ACFQ2I_15355</name>
</gene>
<name>A0ABW3HTF0_9BACL</name>
<evidence type="ECO:0000313" key="8">
    <source>
        <dbReference type="Proteomes" id="UP001596989"/>
    </source>
</evidence>
<feature type="domain" description="HTH araC/xylS-type" evidence="5">
    <location>
        <begin position="414"/>
        <end position="512"/>
    </location>
</feature>
<sequence length="513" mass="59066">MKKLKVLIVDDELPLRQELRMFPWEDCDAILIGEASNGEEALRICAEVCVPDVVITDITMPIMDGIALIRELKKRYPIVQIVLLTCHSEFQYAQEALRLGALEYILKAAIDDGELKQVLDKGRLAIKRERKSLDSEKAEKRQLQEALFGKLLHQQQLNNADWKAFELDGRSAYQLIRFIVDVPDTLYLTIKHRVQCLFSELEASHSDRLTWLSVRKQEYFVIFIVQDWDKEPVINTIEDVISRLNAMISGAERPHEYTHAVQAVISEPFAKGEELVHSIDGTTAWIEALFYDSLEGNKVHSGLPHPLNPITDTHVKEISEMLRKSAWSADSLLACLKTEFFNWCVIQRIQPVQLKQRILGWLVEWLKLQGDAELINPTITNLMAVRSLPQMMDSLITAIVKVESERSQSRSEIRSALQWIRDNLKQPLSLPIIAEQVGLSPQYVSRLFREETGVSVTQYITQLRMEKAMELLKQTNMKIYEIAEEVGIPSYRYFTVMFRNWTGVPPTDYKRNT</sequence>
<dbReference type="PROSITE" id="PS00041">
    <property type="entry name" value="HTH_ARAC_FAMILY_1"/>
    <property type="match status" value="1"/>
</dbReference>
<comment type="caution">
    <text evidence="7">The sequence shown here is derived from an EMBL/GenBank/DDBJ whole genome shotgun (WGS) entry which is preliminary data.</text>
</comment>
<dbReference type="RefSeq" id="WP_377565518.1">
    <property type="nucleotide sequence ID" value="NZ_JBHTJZ010000024.1"/>
</dbReference>
<keyword evidence="4" id="KW-0597">Phosphoprotein</keyword>
<proteinExistence type="predicted"/>
<dbReference type="Gene3D" id="1.10.10.60">
    <property type="entry name" value="Homeodomain-like"/>
    <property type="match status" value="2"/>
</dbReference>
<evidence type="ECO:0000259" key="6">
    <source>
        <dbReference type="PROSITE" id="PS50110"/>
    </source>
</evidence>
<feature type="domain" description="Response regulatory" evidence="6">
    <location>
        <begin position="5"/>
        <end position="122"/>
    </location>
</feature>
<dbReference type="PROSITE" id="PS50110">
    <property type="entry name" value="RESPONSE_REGULATORY"/>
    <property type="match status" value="1"/>
</dbReference>
<dbReference type="EMBL" id="JBHTJZ010000024">
    <property type="protein sequence ID" value="MFD0960766.1"/>
    <property type="molecule type" value="Genomic_DNA"/>
</dbReference>
<dbReference type="Gene3D" id="3.40.50.2300">
    <property type="match status" value="1"/>
</dbReference>
<dbReference type="Pfam" id="PF12833">
    <property type="entry name" value="HTH_18"/>
    <property type="match status" value="1"/>
</dbReference>
<reference evidence="8" key="1">
    <citation type="journal article" date="2019" name="Int. J. Syst. Evol. Microbiol.">
        <title>The Global Catalogue of Microorganisms (GCM) 10K type strain sequencing project: providing services to taxonomists for standard genome sequencing and annotation.</title>
        <authorList>
            <consortium name="The Broad Institute Genomics Platform"/>
            <consortium name="The Broad Institute Genome Sequencing Center for Infectious Disease"/>
            <person name="Wu L."/>
            <person name="Ma J."/>
        </authorList>
    </citation>
    <scope>NUCLEOTIDE SEQUENCE [LARGE SCALE GENOMIC DNA]</scope>
    <source>
        <strain evidence="8">CCUG 59129</strain>
    </source>
</reference>
<dbReference type="PANTHER" id="PTHR43280:SF28">
    <property type="entry name" value="HTH-TYPE TRANSCRIPTIONAL ACTIVATOR RHAS"/>
    <property type="match status" value="1"/>
</dbReference>
<dbReference type="Proteomes" id="UP001596989">
    <property type="component" value="Unassembled WGS sequence"/>
</dbReference>
<accession>A0ABW3HTF0</accession>
<dbReference type="SMART" id="SM00342">
    <property type="entry name" value="HTH_ARAC"/>
    <property type="match status" value="1"/>
</dbReference>